<dbReference type="eggNOG" id="COG1266">
    <property type="taxonomic scope" value="Bacteria"/>
</dbReference>
<evidence type="ECO:0000259" key="2">
    <source>
        <dbReference type="Pfam" id="PF02517"/>
    </source>
</evidence>
<keyword evidence="1" id="KW-1133">Transmembrane helix</keyword>
<dbReference type="EMBL" id="JAWXXX010000001">
    <property type="protein sequence ID" value="MDX5893083.1"/>
    <property type="molecule type" value="Genomic_DNA"/>
</dbReference>
<dbReference type="InterPro" id="IPR003675">
    <property type="entry name" value="Rce1/LyrA-like_dom"/>
</dbReference>
<feature type="transmembrane region" description="Helical" evidence="1">
    <location>
        <begin position="149"/>
        <end position="174"/>
    </location>
</feature>
<feature type="transmembrane region" description="Helical" evidence="1">
    <location>
        <begin position="126"/>
        <end position="142"/>
    </location>
</feature>
<name>A0A023X0T0_RUBRA</name>
<dbReference type="PANTHER" id="PTHR36435:SF1">
    <property type="entry name" value="CAAX AMINO TERMINAL PROTEASE FAMILY PROTEIN"/>
    <property type="match status" value="1"/>
</dbReference>
<dbReference type="HOGENOM" id="CLU_1502407_0_0_11"/>
<feature type="domain" description="CAAX prenyl protease 2/Lysostaphin resistance protein A-like" evidence="2">
    <location>
        <begin position="47"/>
        <end position="160"/>
    </location>
</feature>
<dbReference type="AlphaFoldDB" id="A0A023X0T0"/>
<keyword evidence="1" id="KW-0472">Membrane</keyword>
<keyword evidence="1" id="KW-0812">Transmembrane</keyword>
<evidence type="ECO:0000313" key="5">
    <source>
        <dbReference type="Proteomes" id="UP000025229"/>
    </source>
</evidence>
<dbReference type="EMBL" id="CP007514">
    <property type="protein sequence ID" value="AHY45669.1"/>
    <property type="molecule type" value="Genomic_DNA"/>
</dbReference>
<dbReference type="OrthoDB" id="9782250at2"/>
<dbReference type="RefSeq" id="WP_038680315.1">
    <property type="nucleotide sequence ID" value="NZ_CP007514.1"/>
</dbReference>
<dbReference type="STRING" id="42256.RradSPS_0386"/>
<dbReference type="PANTHER" id="PTHR36435">
    <property type="entry name" value="SLR1288 PROTEIN"/>
    <property type="match status" value="1"/>
</dbReference>
<keyword evidence="3" id="KW-0645">Protease</keyword>
<dbReference type="GO" id="GO:0080120">
    <property type="term" value="P:CAAX-box protein maturation"/>
    <property type="evidence" value="ECO:0007669"/>
    <property type="project" value="UniProtKB-ARBA"/>
</dbReference>
<keyword evidence="4" id="KW-0378">Hydrolase</keyword>
<keyword evidence="5" id="KW-1185">Reference proteome</keyword>
<dbReference type="Pfam" id="PF02517">
    <property type="entry name" value="Rce1-like"/>
    <property type="match status" value="1"/>
</dbReference>
<proteinExistence type="predicted"/>
<reference evidence="3 5" key="1">
    <citation type="submission" date="2014-03" db="EMBL/GenBank/DDBJ databases">
        <title>Complete genome sequence of the Radio-Resistant Rubrobacter radiotolerans RSPS-4.</title>
        <authorList>
            <person name="Egas C.C."/>
            <person name="Barroso C.C."/>
            <person name="Froufe H.J.C."/>
            <person name="Pacheco J.J."/>
            <person name="Albuquerque L.L."/>
            <person name="da Costa M.M.S."/>
        </authorList>
    </citation>
    <scope>NUCLEOTIDE SEQUENCE [LARGE SCALE GENOMIC DNA]</scope>
    <source>
        <strain evidence="3 5">RSPS-4</strain>
    </source>
</reference>
<accession>A0A023X0T0</accession>
<organism evidence="3 5">
    <name type="scientific">Rubrobacter radiotolerans</name>
    <name type="common">Arthrobacter radiotolerans</name>
    <dbReference type="NCBI Taxonomy" id="42256"/>
    <lineage>
        <taxon>Bacteria</taxon>
        <taxon>Bacillati</taxon>
        <taxon>Actinomycetota</taxon>
        <taxon>Rubrobacteria</taxon>
        <taxon>Rubrobacterales</taxon>
        <taxon>Rubrobacteraceae</taxon>
        <taxon>Rubrobacter</taxon>
    </lineage>
</organism>
<evidence type="ECO:0000256" key="1">
    <source>
        <dbReference type="SAM" id="Phobius"/>
    </source>
</evidence>
<feature type="transmembrane region" description="Helical" evidence="1">
    <location>
        <begin position="37"/>
        <end position="56"/>
    </location>
</feature>
<gene>
    <name evidence="3" type="ORF">RradSPS_0386</name>
    <name evidence="4" type="ORF">SIL72_03465</name>
</gene>
<reference evidence="4" key="2">
    <citation type="submission" date="2023-11" db="EMBL/GenBank/DDBJ databases">
        <title>MicrobeMod: A computational toolkit for identifying prokaryotic methylation and restriction-modification with nanopore sequencing.</title>
        <authorList>
            <person name="Crits-Christoph A."/>
            <person name="Kang S.C."/>
            <person name="Lee H."/>
            <person name="Ostrov N."/>
        </authorList>
    </citation>
    <scope>NUCLEOTIDE SEQUENCE</scope>
    <source>
        <strain evidence="4">ATCC 51242</strain>
    </source>
</reference>
<evidence type="ECO:0000313" key="3">
    <source>
        <dbReference type="EMBL" id="AHY45669.1"/>
    </source>
</evidence>
<dbReference type="GO" id="GO:0004175">
    <property type="term" value="F:endopeptidase activity"/>
    <property type="evidence" value="ECO:0007669"/>
    <property type="project" value="UniProtKB-ARBA"/>
</dbReference>
<protein>
    <submittedName>
        <fullName evidence="3">CAAX protease self-immunity</fullName>
    </submittedName>
    <submittedName>
        <fullName evidence="4">CPBP family intramembrane glutamic endopeptidase</fullName>
        <ecNumber evidence="4">3.4.-.-</ecNumber>
    </submittedName>
</protein>
<evidence type="ECO:0000313" key="4">
    <source>
        <dbReference type="EMBL" id="MDX5893083.1"/>
    </source>
</evidence>
<dbReference type="KEGG" id="rrd:RradSPS_0386"/>
<sequence>MILGGFLSAVTTVFLRGLGYSAESTVQQPFMDSLQGWVAANPAVAVPAIVAVVVFLGPAAEEIAFRGGIFRLLKHLGEWLSGTLGGGKVKVEPGNGGREKAPSRLPVVLAAVLSSVFFALLHLEPVILPTLLVFALVLCYILERTKSLLPCIVAHATFNSFATSVIVLGGLGVLDPLPV</sequence>
<dbReference type="Proteomes" id="UP000025229">
    <property type="component" value="Chromosome"/>
</dbReference>
<dbReference type="Proteomes" id="UP001281130">
    <property type="component" value="Unassembled WGS sequence"/>
</dbReference>
<dbReference type="EC" id="3.4.-.-" evidence="4"/>
<dbReference type="GO" id="GO:0006508">
    <property type="term" value="P:proteolysis"/>
    <property type="evidence" value="ECO:0007669"/>
    <property type="project" value="UniProtKB-KW"/>
</dbReference>
<dbReference type="InterPro" id="IPR052710">
    <property type="entry name" value="CAAX_protease"/>
</dbReference>
<feature type="transmembrane region" description="Helical" evidence="1">
    <location>
        <begin position="103"/>
        <end position="120"/>
    </location>
</feature>